<gene>
    <name evidence="1" type="ORF">CDL15_Pgr012294</name>
</gene>
<evidence type="ECO:0000313" key="1">
    <source>
        <dbReference type="EMBL" id="OWM75334.1"/>
    </source>
</evidence>
<dbReference type="AlphaFoldDB" id="A0A218WR53"/>
<evidence type="ECO:0000313" key="2">
    <source>
        <dbReference type="Proteomes" id="UP000197138"/>
    </source>
</evidence>
<comment type="caution">
    <text evidence="1">The sequence shown here is derived from an EMBL/GenBank/DDBJ whole genome shotgun (WGS) entry which is preliminary data.</text>
</comment>
<reference evidence="2" key="1">
    <citation type="journal article" date="2017" name="Plant J.">
        <title>The pomegranate (Punica granatum L.) genome and the genomics of punicalagin biosynthesis.</title>
        <authorList>
            <person name="Qin G."/>
            <person name="Xu C."/>
            <person name="Ming R."/>
            <person name="Tang H."/>
            <person name="Guyot R."/>
            <person name="Kramer E.M."/>
            <person name="Hu Y."/>
            <person name="Yi X."/>
            <person name="Qi Y."/>
            <person name="Xu X."/>
            <person name="Gao Z."/>
            <person name="Pan H."/>
            <person name="Jian J."/>
            <person name="Tian Y."/>
            <person name="Yue Z."/>
            <person name="Xu Y."/>
        </authorList>
    </citation>
    <scope>NUCLEOTIDE SEQUENCE [LARGE SCALE GENOMIC DNA]</scope>
    <source>
        <strain evidence="2">cv. Dabenzi</strain>
    </source>
</reference>
<proteinExistence type="predicted"/>
<sequence>MLYLASGYEERVEEVIESRVTRWSPWMDVRDVWMDDSGHEWAWSTWLGVRKDVWCTSRCAGRRQARGQALDRVVTGARTRGDERADARADARHVTRTCVHACTPKNMRGARRALALMGAGTPAR</sequence>
<name>A0A218WR53_PUNGR</name>
<protein>
    <submittedName>
        <fullName evidence="1">Uncharacterized protein</fullName>
    </submittedName>
</protein>
<dbReference type="EMBL" id="MTKT01003261">
    <property type="protein sequence ID" value="OWM75334.1"/>
    <property type="molecule type" value="Genomic_DNA"/>
</dbReference>
<accession>A0A218WR53</accession>
<dbReference type="Proteomes" id="UP000197138">
    <property type="component" value="Unassembled WGS sequence"/>
</dbReference>
<organism evidence="1 2">
    <name type="scientific">Punica granatum</name>
    <name type="common">Pomegranate</name>
    <dbReference type="NCBI Taxonomy" id="22663"/>
    <lineage>
        <taxon>Eukaryota</taxon>
        <taxon>Viridiplantae</taxon>
        <taxon>Streptophyta</taxon>
        <taxon>Embryophyta</taxon>
        <taxon>Tracheophyta</taxon>
        <taxon>Spermatophyta</taxon>
        <taxon>Magnoliopsida</taxon>
        <taxon>eudicotyledons</taxon>
        <taxon>Gunneridae</taxon>
        <taxon>Pentapetalae</taxon>
        <taxon>rosids</taxon>
        <taxon>malvids</taxon>
        <taxon>Myrtales</taxon>
        <taxon>Lythraceae</taxon>
        <taxon>Punica</taxon>
    </lineage>
</organism>